<evidence type="ECO:0000256" key="4">
    <source>
        <dbReference type="PROSITE-ProRule" id="PRU00335"/>
    </source>
</evidence>
<dbReference type="PANTHER" id="PTHR30055">
    <property type="entry name" value="HTH-TYPE TRANSCRIPTIONAL REGULATOR RUTR"/>
    <property type="match status" value="1"/>
</dbReference>
<keyword evidence="8" id="KW-1185">Reference proteome</keyword>
<evidence type="ECO:0000313" key="8">
    <source>
        <dbReference type="Proteomes" id="UP000260665"/>
    </source>
</evidence>
<dbReference type="SUPFAM" id="SSF46689">
    <property type="entry name" value="Homeodomain-like"/>
    <property type="match status" value="1"/>
</dbReference>
<organism evidence="7 8">
    <name type="scientific">Rhodoferax lacus</name>
    <dbReference type="NCBI Taxonomy" id="2184758"/>
    <lineage>
        <taxon>Bacteria</taxon>
        <taxon>Pseudomonadati</taxon>
        <taxon>Pseudomonadota</taxon>
        <taxon>Betaproteobacteria</taxon>
        <taxon>Burkholderiales</taxon>
        <taxon>Comamonadaceae</taxon>
        <taxon>Rhodoferax</taxon>
    </lineage>
</organism>
<evidence type="ECO:0000256" key="3">
    <source>
        <dbReference type="ARBA" id="ARBA00023163"/>
    </source>
</evidence>
<dbReference type="OrthoDB" id="9816320at2"/>
<dbReference type="InterPro" id="IPR001647">
    <property type="entry name" value="HTH_TetR"/>
</dbReference>
<keyword evidence="2 4" id="KW-0238">DNA-binding</keyword>
<keyword evidence="1" id="KW-0805">Transcription regulation</keyword>
<dbReference type="GO" id="GO:0000976">
    <property type="term" value="F:transcription cis-regulatory region binding"/>
    <property type="evidence" value="ECO:0007669"/>
    <property type="project" value="TreeGrafter"/>
</dbReference>
<dbReference type="EMBL" id="QFZK01000025">
    <property type="protein sequence ID" value="RFO94970.1"/>
    <property type="molecule type" value="Genomic_DNA"/>
</dbReference>
<keyword evidence="3" id="KW-0804">Transcription</keyword>
<proteinExistence type="predicted"/>
<evidence type="ECO:0000259" key="6">
    <source>
        <dbReference type="PROSITE" id="PS50977"/>
    </source>
</evidence>
<accession>A0A3E1R8D7</accession>
<evidence type="ECO:0000256" key="2">
    <source>
        <dbReference type="ARBA" id="ARBA00023125"/>
    </source>
</evidence>
<dbReference type="GO" id="GO:0003700">
    <property type="term" value="F:DNA-binding transcription factor activity"/>
    <property type="evidence" value="ECO:0007669"/>
    <property type="project" value="TreeGrafter"/>
</dbReference>
<protein>
    <submittedName>
        <fullName evidence="7">TetR/AcrR family transcriptional regulator</fullName>
    </submittedName>
</protein>
<dbReference type="RefSeq" id="WP_117180069.1">
    <property type="nucleotide sequence ID" value="NZ_QFZK01000025.1"/>
</dbReference>
<evidence type="ECO:0000313" key="7">
    <source>
        <dbReference type="EMBL" id="RFO94970.1"/>
    </source>
</evidence>
<dbReference type="InterPro" id="IPR050109">
    <property type="entry name" value="HTH-type_TetR-like_transc_reg"/>
</dbReference>
<dbReference type="PRINTS" id="PR00455">
    <property type="entry name" value="HTHTETR"/>
</dbReference>
<feature type="region of interest" description="Disordered" evidence="5">
    <location>
        <begin position="1"/>
        <end position="30"/>
    </location>
</feature>
<name>A0A3E1R8D7_9BURK</name>
<feature type="domain" description="HTH tetR-type" evidence="6">
    <location>
        <begin position="32"/>
        <end position="92"/>
    </location>
</feature>
<dbReference type="Gene3D" id="1.10.357.10">
    <property type="entry name" value="Tetracycline Repressor, domain 2"/>
    <property type="match status" value="1"/>
</dbReference>
<dbReference type="PROSITE" id="PS50977">
    <property type="entry name" value="HTH_TETR_2"/>
    <property type="match status" value="1"/>
</dbReference>
<comment type="caution">
    <text evidence="7">The sequence shown here is derived from an EMBL/GenBank/DDBJ whole genome shotgun (WGS) entry which is preliminary data.</text>
</comment>
<dbReference type="AlphaFoldDB" id="A0A3E1R8D7"/>
<evidence type="ECO:0000256" key="1">
    <source>
        <dbReference type="ARBA" id="ARBA00023015"/>
    </source>
</evidence>
<sequence length="232" mass="25622">MHKKRTPSPAGSAPAPAQLPTPRKHPHQQRSRALVEAVAEACLRILDEEGDAALTVARIAEVSGAGVGSIYQYFPNKDAIVAMLYERVLDQETEHLLQMREGLVGVPLATALREILANIVRVELRLYQLNADFHLRHHAALHLGMWRGPYRTALEFTDATWLPLLQMYAHEIRTPHPALAAYLLGQGLRSVIRSALQDLPEQLESPAFLDSLVAMAIGCLRPEQTLGKPEAA</sequence>
<feature type="compositionally biased region" description="Low complexity" evidence="5">
    <location>
        <begin position="7"/>
        <end position="16"/>
    </location>
</feature>
<dbReference type="PANTHER" id="PTHR30055:SF234">
    <property type="entry name" value="HTH-TYPE TRANSCRIPTIONAL REGULATOR BETI"/>
    <property type="match status" value="1"/>
</dbReference>
<feature type="DNA-binding region" description="H-T-H motif" evidence="4">
    <location>
        <begin position="55"/>
        <end position="74"/>
    </location>
</feature>
<gene>
    <name evidence="7" type="ORF">DIC66_20605</name>
</gene>
<dbReference type="Pfam" id="PF00440">
    <property type="entry name" value="TetR_N"/>
    <property type="match status" value="1"/>
</dbReference>
<dbReference type="Proteomes" id="UP000260665">
    <property type="component" value="Unassembled WGS sequence"/>
</dbReference>
<reference evidence="7 8" key="1">
    <citation type="submission" date="2018-05" db="EMBL/GenBank/DDBJ databases">
        <title>Rhodoferax soyangensis sp.nov., isolated from an oligotrophic freshwater lake.</title>
        <authorList>
            <person name="Park M."/>
        </authorList>
    </citation>
    <scope>NUCLEOTIDE SEQUENCE [LARGE SCALE GENOMIC DNA]</scope>
    <source>
        <strain evidence="7 8">IMCC26218</strain>
    </source>
</reference>
<evidence type="ECO:0000256" key="5">
    <source>
        <dbReference type="SAM" id="MobiDB-lite"/>
    </source>
</evidence>
<dbReference type="InterPro" id="IPR009057">
    <property type="entry name" value="Homeodomain-like_sf"/>
</dbReference>